<proteinExistence type="predicted"/>
<organism evidence="2">
    <name type="scientific">marine sediment metagenome</name>
    <dbReference type="NCBI Taxonomy" id="412755"/>
    <lineage>
        <taxon>unclassified sequences</taxon>
        <taxon>metagenomes</taxon>
        <taxon>ecological metagenomes</taxon>
    </lineage>
</organism>
<evidence type="ECO:0000256" key="1">
    <source>
        <dbReference type="SAM" id="Phobius"/>
    </source>
</evidence>
<feature type="non-terminal residue" evidence="2">
    <location>
        <position position="40"/>
    </location>
</feature>
<keyword evidence="1" id="KW-0812">Transmembrane</keyword>
<keyword evidence="1" id="KW-0472">Membrane</keyword>
<dbReference type="EMBL" id="LAZR01014874">
    <property type="protein sequence ID" value="KKM15580.1"/>
    <property type="molecule type" value="Genomic_DNA"/>
</dbReference>
<protein>
    <submittedName>
        <fullName evidence="2">Uncharacterized protein</fullName>
    </submittedName>
</protein>
<feature type="transmembrane region" description="Helical" evidence="1">
    <location>
        <begin position="12"/>
        <end position="38"/>
    </location>
</feature>
<comment type="caution">
    <text evidence="2">The sequence shown here is derived from an EMBL/GenBank/DDBJ whole genome shotgun (WGS) entry which is preliminary data.</text>
</comment>
<sequence>MPIRIRWKSKEYFGIGLLLLGMCGMFQLFFIFVGQYFLGI</sequence>
<accession>A0A0F9KJX5</accession>
<keyword evidence="1" id="KW-1133">Transmembrane helix</keyword>
<evidence type="ECO:0000313" key="2">
    <source>
        <dbReference type="EMBL" id="KKM15580.1"/>
    </source>
</evidence>
<dbReference type="AlphaFoldDB" id="A0A0F9KJX5"/>
<reference evidence="2" key="1">
    <citation type="journal article" date="2015" name="Nature">
        <title>Complex archaea that bridge the gap between prokaryotes and eukaryotes.</title>
        <authorList>
            <person name="Spang A."/>
            <person name="Saw J.H."/>
            <person name="Jorgensen S.L."/>
            <person name="Zaremba-Niedzwiedzka K."/>
            <person name="Martijn J."/>
            <person name="Lind A.E."/>
            <person name="van Eijk R."/>
            <person name="Schleper C."/>
            <person name="Guy L."/>
            <person name="Ettema T.J."/>
        </authorList>
    </citation>
    <scope>NUCLEOTIDE SEQUENCE</scope>
</reference>
<name>A0A0F9KJX5_9ZZZZ</name>
<gene>
    <name evidence="2" type="ORF">LCGC14_1694670</name>
</gene>